<dbReference type="InParanoid" id="A0A2N3N2Y0"/>
<comment type="caution">
    <text evidence="2">The sequence shown here is derived from an EMBL/GenBank/DDBJ whole genome shotgun (WGS) entry which is preliminary data.</text>
</comment>
<dbReference type="GO" id="GO:0016491">
    <property type="term" value="F:oxidoreductase activity"/>
    <property type="evidence" value="ECO:0007669"/>
    <property type="project" value="InterPro"/>
</dbReference>
<evidence type="ECO:0000256" key="1">
    <source>
        <dbReference type="ARBA" id="ARBA00023604"/>
    </source>
</evidence>
<dbReference type="OrthoDB" id="412788at2759"/>
<sequence length="284" mass="31639">MAIQSTRVPRGDVTATISFYAPPADGSIPYNLVRDPKPGEAVRNFGDDFQQILIRDVRGSEDSLTLDHDSVKVVRNLPPSTEQDFTDDASIKANFYPEVEDLLLKNVPGSSKVVIFDHTIRRADPNASRNPVLKAHIDQTLKAAEARVRRHLPEDEAEERLKGRYRIINVWRPLNKNPVESFPLAFASSASVRDADVIPVQHIYETFTGETASIAFHPDQQWQYLSGMTGDERLLLQCFDSEALKEGSKVRGGRLAHTAFDHPGTLPDAEGRESIEVRALVFGP</sequence>
<organism evidence="2 3">
    <name type="scientific">Lomentospora prolificans</name>
    <dbReference type="NCBI Taxonomy" id="41688"/>
    <lineage>
        <taxon>Eukaryota</taxon>
        <taxon>Fungi</taxon>
        <taxon>Dikarya</taxon>
        <taxon>Ascomycota</taxon>
        <taxon>Pezizomycotina</taxon>
        <taxon>Sordariomycetes</taxon>
        <taxon>Hypocreomycetidae</taxon>
        <taxon>Microascales</taxon>
        <taxon>Microascaceae</taxon>
        <taxon>Lomentospora</taxon>
    </lineage>
</organism>
<name>A0A2N3N2Y0_9PEZI</name>
<reference evidence="2 3" key="1">
    <citation type="journal article" date="2017" name="G3 (Bethesda)">
        <title>First Draft Genome Sequence of the Pathogenic Fungus Lomentospora prolificans (Formerly Scedosporium prolificans).</title>
        <authorList>
            <person name="Luo R."/>
            <person name="Zimin A."/>
            <person name="Workman R."/>
            <person name="Fan Y."/>
            <person name="Pertea G."/>
            <person name="Grossman N."/>
            <person name="Wear M.P."/>
            <person name="Jia B."/>
            <person name="Miller H."/>
            <person name="Casadevall A."/>
            <person name="Timp W."/>
            <person name="Zhang S.X."/>
            <person name="Salzberg S.L."/>
        </authorList>
    </citation>
    <scope>NUCLEOTIDE SEQUENCE [LARGE SCALE GENOMIC DNA]</scope>
    <source>
        <strain evidence="2 3">JHH-5317</strain>
    </source>
</reference>
<dbReference type="EMBL" id="NLAX01001033">
    <property type="protein sequence ID" value="PKS06791.1"/>
    <property type="molecule type" value="Genomic_DNA"/>
</dbReference>
<dbReference type="NCBIfam" id="NF041278">
    <property type="entry name" value="CmcJ_NvfI_EfuI"/>
    <property type="match status" value="1"/>
</dbReference>
<dbReference type="STRING" id="41688.A0A2N3N2Y0"/>
<evidence type="ECO:0008006" key="4">
    <source>
        <dbReference type="Google" id="ProtNLM"/>
    </source>
</evidence>
<evidence type="ECO:0000313" key="3">
    <source>
        <dbReference type="Proteomes" id="UP000233524"/>
    </source>
</evidence>
<gene>
    <name evidence="2" type="ORF">jhhlp_006866</name>
</gene>
<keyword evidence="3" id="KW-1185">Reference proteome</keyword>
<accession>A0A2N3N2Y0</accession>
<comment type="similarity">
    <text evidence="1">Belongs to the asaB hydroxylase/desaturase family.</text>
</comment>
<dbReference type="Proteomes" id="UP000233524">
    <property type="component" value="Unassembled WGS sequence"/>
</dbReference>
<proteinExistence type="inferred from homology"/>
<dbReference type="PANTHER" id="PTHR34598:SF1">
    <property type="entry name" value="PUTATIVE (AFU_ORTHOLOGUE AFUA_3G13140)-RELATED"/>
    <property type="match status" value="1"/>
</dbReference>
<evidence type="ECO:0000313" key="2">
    <source>
        <dbReference type="EMBL" id="PKS06791.1"/>
    </source>
</evidence>
<dbReference type="InterPro" id="IPR044053">
    <property type="entry name" value="AsaB-like"/>
</dbReference>
<dbReference type="PANTHER" id="PTHR34598">
    <property type="entry name" value="BLL6449 PROTEIN"/>
    <property type="match status" value="1"/>
</dbReference>
<dbReference type="VEuPathDB" id="FungiDB:jhhlp_006866"/>
<protein>
    <recommendedName>
        <fullName evidence="4">Methyltransferase</fullName>
    </recommendedName>
</protein>
<dbReference type="AlphaFoldDB" id="A0A2N3N2Y0"/>